<feature type="transmembrane region" description="Helical" evidence="7">
    <location>
        <begin position="437"/>
        <end position="457"/>
    </location>
</feature>
<protein>
    <submittedName>
        <fullName evidence="8">Teichuronic acid biosynthesis protein TuaB</fullName>
    </submittedName>
</protein>
<feature type="transmembrane region" description="Helical" evidence="7">
    <location>
        <begin position="305"/>
        <end position="325"/>
    </location>
</feature>
<keyword evidence="6 7" id="KW-0472">Membrane</keyword>
<evidence type="ECO:0000256" key="5">
    <source>
        <dbReference type="ARBA" id="ARBA00022989"/>
    </source>
</evidence>
<keyword evidence="3" id="KW-1003">Cell membrane</keyword>
<evidence type="ECO:0000256" key="2">
    <source>
        <dbReference type="ARBA" id="ARBA00007430"/>
    </source>
</evidence>
<evidence type="ECO:0000313" key="8">
    <source>
        <dbReference type="EMBL" id="QEG34711.1"/>
    </source>
</evidence>
<dbReference type="KEGG" id="bgok:Pr1d_19930"/>
<dbReference type="OrthoDB" id="255818at2"/>
<feature type="transmembrane region" description="Helical" evidence="7">
    <location>
        <begin position="463"/>
        <end position="486"/>
    </location>
</feature>
<dbReference type="GO" id="GO:0005886">
    <property type="term" value="C:plasma membrane"/>
    <property type="evidence" value="ECO:0007669"/>
    <property type="project" value="UniProtKB-SubCell"/>
</dbReference>
<feature type="transmembrane region" description="Helical" evidence="7">
    <location>
        <begin position="402"/>
        <end position="425"/>
    </location>
</feature>
<keyword evidence="4 7" id="KW-0812">Transmembrane</keyword>
<dbReference type="Proteomes" id="UP000323917">
    <property type="component" value="Chromosome"/>
</dbReference>
<evidence type="ECO:0000256" key="3">
    <source>
        <dbReference type="ARBA" id="ARBA00022475"/>
    </source>
</evidence>
<dbReference type="Pfam" id="PF13440">
    <property type="entry name" value="Polysacc_synt_3"/>
    <property type="match status" value="1"/>
</dbReference>
<feature type="transmembrane region" description="Helical" evidence="7">
    <location>
        <begin position="57"/>
        <end position="74"/>
    </location>
</feature>
<feature type="transmembrane region" description="Helical" evidence="7">
    <location>
        <begin position="261"/>
        <end position="284"/>
    </location>
</feature>
<evidence type="ECO:0000256" key="7">
    <source>
        <dbReference type="SAM" id="Phobius"/>
    </source>
</evidence>
<proteinExistence type="inferred from homology"/>
<dbReference type="PANTHER" id="PTHR30250">
    <property type="entry name" value="PST FAMILY PREDICTED COLANIC ACID TRANSPORTER"/>
    <property type="match status" value="1"/>
</dbReference>
<feature type="transmembrane region" description="Helical" evidence="7">
    <location>
        <begin position="95"/>
        <end position="119"/>
    </location>
</feature>
<sequence length="518" mass="57011">MSENPNDTEATKSENKVSLGKAAGRGFSWMSFSLVLGKVLIFFAQIVLGWILTEEDFGVLAIVASFIAFVRIFQDGGLSQVLVQRGKTEFDALQGIGFWLVAAISTGAGLALMIAAPIIARIYGDARLTNLLFVLALTLPLGAPATFMRATLQLNLQFRIISIIVAVRFAIRSIGMILLAWIGFGAMSFVLPLLFTGIFDNVATYLYTRAKPWNAHVAWKEWRALVADSSWVVFTAIFRGLARNGDYLVLGLMIPTELVGLYFFGYQLTIQFTWLLALNLRHVFFPILSQLADQPARQAAAITRTLRMLMLVMAPINTALAVTIGPLEQLIWHQKWASAVPLMQIFAIISPILILSDVVSAALASRGQFRLGGILTCAEGVWLLFSAWLAVMIAGTEDITLIAFWIFGLQAAFLLTESALVLQTFNIRTLTFLNSFLPQWTIAMVAGGLTAIVGHFLPTGTLPLVQILVLGTVYTIVFLLLAMWLLRSDLNDLARVAPKPVARILKKVFFLPTLEVRQ</sequence>
<feature type="transmembrane region" description="Helical" evidence="7">
    <location>
        <begin position="29"/>
        <end position="51"/>
    </location>
</feature>
<evidence type="ECO:0000313" key="9">
    <source>
        <dbReference type="Proteomes" id="UP000323917"/>
    </source>
</evidence>
<evidence type="ECO:0000256" key="1">
    <source>
        <dbReference type="ARBA" id="ARBA00004651"/>
    </source>
</evidence>
<organism evidence="8 9">
    <name type="scientific">Bythopirellula goksoeyrii</name>
    <dbReference type="NCBI Taxonomy" id="1400387"/>
    <lineage>
        <taxon>Bacteria</taxon>
        <taxon>Pseudomonadati</taxon>
        <taxon>Planctomycetota</taxon>
        <taxon>Planctomycetia</taxon>
        <taxon>Pirellulales</taxon>
        <taxon>Lacipirellulaceae</taxon>
        <taxon>Bythopirellula</taxon>
    </lineage>
</organism>
<dbReference type="AlphaFoldDB" id="A0A5B9QKQ3"/>
<evidence type="ECO:0000256" key="4">
    <source>
        <dbReference type="ARBA" id="ARBA00022692"/>
    </source>
</evidence>
<accession>A0A5B9QKQ3</accession>
<reference evidence="8 9" key="1">
    <citation type="submission" date="2019-08" db="EMBL/GenBank/DDBJ databases">
        <title>Deep-cultivation of Planctomycetes and their phenomic and genomic characterization uncovers novel biology.</title>
        <authorList>
            <person name="Wiegand S."/>
            <person name="Jogler M."/>
            <person name="Boedeker C."/>
            <person name="Pinto D."/>
            <person name="Vollmers J."/>
            <person name="Rivas-Marin E."/>
            <person name="Kohn T."/>
            <person name="Peeters S.H."/>
            <person name="Heuer A."/>
            <person name="Rast P."/>
            <person name="Oberbeckmann S."/>
            <person name="Bunk B."/>
            <person name="Jeske O."/>
            <person name="Meyerdierks A."/>
            <person name="Storesund J.E."/>
            <person name="Kallscheuer N."/>
            <person name="Luecker S."/>
            <person name="Lage O.M."/>
            <person name="Pohl T."/>
            <person name="Merkel B.J."/>
            <person name="Hornburger P."/>
            <person name="Mueller R.-W."/>
            <person name="Bruemmer F."/>
            <person name="Labrenz M."/>
            <person name="Spormann A.M."/>
            <person name="Op den Camp H."/>
            <person name="Overmann J."/>
            <person name="Amann R."/>
            <person name="Jetten M.S.M."/>
            <person name="Mascher T."/>
            <person name="Medema M.H."/>
            <person name="Devos D.P."/>
            <person name="Kaster A.-K."/>
            <person name="Ovreas L."/>
            <person name="Rohde M."/>
            <person name="Galperin M.Y."/>
            <person name="Jogler C."/>
        </authorList>
    </citation>
    <scope>NUCLEOTIDE SEQUENCE [LARGE SCALE GENOMIC DNA]</scope>
    <source>
        <strain evidence="8 9">Pr1d</strain>
    </source>
</reference>
<comment type="similarity">
    <text evidence="2">Belongs to the polysaccharide synthase family.</text>
</comment>
<dbReference type="RefSeq" id="WP_148073326.1">
    <property type="nucleotide sequence ID" value="NZ_CP042913.1"/>
</dbReference>
<dbReference type="InterPro" id="IPR050833">
    <property type="entry name" value="Poly_Biosynth_Transport"/>
</dbReference>
<dbReference type="PANTHER" id="PTHR30250:SF10">
    <property type="entry name" value="LIPOPOLYSACCHARIDE BIOSYNTHESIS PROTEIN WZXC"/>
    <property type="match status" value="1"/>
</dbReference>
<evidence type="ECO:0000256" key="6">
    <source>
        <dbReference type="ARBA" id="ARBA00023136"/>
    </source>
</evidence>
<comment type="subcellular location">
    <subcellularLocation>
        <location evidence="1">Cell membrane</location>
        <topology evidence="1">Multi-pass membrane protein</topology>
    </subcellularLocation>
</comment>
<feature type="transmembrane region" description="Helical" evidence="7">
    <location>
        <begin position="371"/>
        <end position="396"/>
    </location>
</feature>
<feature type="transmembrane region" description="Helical" evidence="7">
    <location>
        <begin position="345"/>
        <end position="364"/>
    </location>
</feature>
<feature type="transmembrane region" description="Helical" evidence="7">
    <location>
        <begin position="131"/>
        <end position="148"/>
    </location>
</feature>
<name>A0A5B9QKQ3_9BACT</name>
<keyword evidence="9" id="KW-1185">Reference proteome</keyword>
<dbReference type="EMBL" id="CP042913">
    <property type="protein sequence ID" value="QEG34711.1"/>
    <property type="molecule type" value="Genomic_DNA"/>
</dbReference>
<gene>
    <name evidence="8" type="primary">tuaB_2</name>
    <name evidence="8" type="ORF">Pr1d_19930</name>
</gene>
<keyword evidence="5 7" id="KW-1133">Transmembrane helix</keyword>